<name>A0A7S1TGA5_9RHOD</name>
<dbReference type="InterPro" id="IPR013087">
    <property type="entry name" value="Znf_C2H2_type"/>
</dbReference>
<dbReference type="PROSITE" id="PS50157">
    <property type="entry name" value="ZINC_FINGER_C2H2_2"/>
    <property type="match status" value="1"/>
</dbReference>
<evidence type="ECO:0000313" key="10">
    <source>
        <dbReference type="EMBL" id="CAD9235215.1"/>
    </source>
</evidence>
<keyword evidence="3" id="KW-0677">Repeat</keyword>
<evidence type="ECO:0000256" key="2">
    <source>
        <dbReference type="ARBA" id="ARBA00022723"/>
    </source>
</evidence>
<dbReference type="PANTHER" id="PTHR24409:SF295">
    <property type="entry name" value="AZ2-RELATED"/>
    <property type="match status" value="1"/>
</dbReference>
<dbReference type="GO" id="GO:0008270">
    <property type="term" value="F:zinc ion binding"/>
    <property type="evidence" value="ECO:0007669"/>
    <property type="project" value="UniProtKB-KW"/>
</dbReference>
<protein>
    <recommendedName>
        <fullName evidence="9">C2H2-type domain-containing protein</fullName>
    </recommendedName>
</protein>
<keyword evidence="5" id="KW-0862">Zinc</keyword>
<dbReference type="Gene3D" id="3.30.160.60">
    <property type="entry name" value="Classic Zinc Finger"/>
    <property type="match status" value="2"/>
</dbReference>
<evidence type="ECO:0000256" key="8">
    <source>
        <dbReference type="SAM" id="MobiDB-lite"/>
    </source>
</evidence>
<dbReference type="GO" id="GO:0005634">
    <property type="term" value="C:nucleus"/>
    <property type="evidence" value="ECO:0007669"/>
    <property type="project" value="UniProtKB-SubCell"/>
</dbReference>
<sequence length="192" mass="21928">MKNSPSSRGEFCCEVCEKKFGLKHNLKAHMRTHTNERPYHCSCGARYRWKSSLRKHIDAADARLTRNQPTGESIGDVFIPEHYPFQTWSLTKMRVASGECPIQAHCLDCESREDAGFESVHQSMSISQPQVSSSKHREGRLERTISGNGDDASWNENSWIWEAEWLDSSIFDSLETEFNSLPEIIQPNIPPT</sequence>
<dbReference type="GO" id="GO:0000981">
    <property type="term" value="F:DNA-binding transcription factor activity, RNA polymerase II-specific"/>
    <property type="evidence" value="ECO:0007669"/>
    <property type="project" value="TreeGrafter"/>
</dbReference>
<comment type="subcellular location">
    <subcellularLocation>
        <location evidence="1">Nucleus</location>
    </subcellularLocation>
</comment>
<dbReference type="EMBL" id="HBGH01013045">
    <property type="protein sequence ID" value="CAD9235215.1"/>
    <property type="molecule type" value="Transcribed_RNA"/>
</dbReference>
<organism evidence="10">
    <name type="scientific">Compsopogon caeruleus</name>
    <dbReference type="NCBI Taxonomy" id="31354"/>
    <lineage>
        <taxon>Eukaryota</taxon>
        <taxon>Rhodophyta</taxon>
        <taxon>Compsopogonophyceae</taxon>
        <taxon>Compsopogonales</taxon>
        <taxon>Compsopogonaceae</taxon>
        <taxon>Compsopogon</taxon>
    </lineage>
</organism>
<keyword evidence="4 7" id="KW-0863">Zinc-finger</keyword>
<feature type="domain" description="C2H2-type" evidence="9">
    <location>
        <begin position="11"/>
        <end position="38"/>
    </location>
</feature>
<feature type="region of interest" description="Disordered" evidence="8">
    <location>
        <begin position="123"/>
        <end position="149"/>
    </location>
</feature>
<dbReference type="GO" id="GO:0000977">
    <property type="term" value="F:RNA polymerase II transcription regulatory region sequence-specific DNA binding"/>
    <property type="evidence" value="ECO:0007669"/>
    <property type="project" value="TreeGrafter"/>
</dbReference>
<feature type="compositionally biased region" description="Low complexity" evidence="8">
    <location>
        <begin position="123"/>
        <end position="133"/>
    </location>
</feature>
<evidence type="ECO:0000256" key="1">
    <source>
        <dbReference type="ARBA" id="ARBA00004123"/>
    </source>
</evidence>
<evidence type="ECO:0000256" key="7">
    <source>
        <dbReference type="PROSITE-ProRule" id="PRU00042"/>
    </source>
</evidence>
<evidence type="ECO:0000259" key="9">
    <source>
        <dbReference type="PROSITE" id="PS50157"/>
    </source>
</evidence>
<keyword evidence="6" id="KW-0539">Nucleus</keyword>
<accession>A0A7S1TGA5</accession>
<dbReference type="FunFam" id="3.30.160.60:FF:000145">
    <property type="entry name" value="Zinc finger protein 574"/>
    <property type="match status" value="1"/>
</dbReference>
<reference evidence="10" key="1">
    <citation type="submission" date="2021-01" db="EMBL/GenBank/DDBJ databases">
        <authorList>
            <person name="Corre E."/>
            <person name="Pelletier E."/>
            <person name="Niang G."/>
            <person name="Scheremetjew M."/>
            <person name="Finn R."/>
            <person name="Kale V."/>
            <person name="Holt S."/>
            <person name="Cochrane G."/>
            <person name="Meng A."/>
            <person name="Brown T."/>
            <person name="Cohen L."/>
        </authorList>
    </citation>
    <scope>NUCLEOTIDE SEQUENCE</scope>
    <source>
        <strain evidence="10">SAG 36.94</strain>
    </source>
</reference>
<dbReference type="PANTHER" id="PTHR24409">
    <property type="entry name" value="ZINC FINGER PROTEIN 142"/>
    <property type="match status" value="1"/>
</dbReference>
<evidence type="ECO:0000256" key="6">
    <source>
        <dbReference type="ARBA" id="ARBA00023242"/>
    </source>
</evidence>
<dbReference type="InterPro" id="IPR036236">
    <property type="entry name" value="Znf_C2H2_sf"/>
</dbReference>
<evidence type="ECO:0000256" key="5">
    <source>
        <dbReference type="ARBA" id="ARBA00022833"/>
    </source>
</evidence>
<evidence type="ECO:0000256" key="4">
    <source>
        <dbReference type="ARBA" id="ARBA00022771"/>
    </source>
</evidence>
<proteinExistence type="predicted"/>
<dbReference type="AlphaFoldDB" id="A0A7S1TGA5"/>
<dbReference type="PROSITE" id="PS00028">
    <property type="entry name" value="ZINC_FINGER_C2H2_1"/>
    <property type="match status" value="1"/>
</dbReference>
<dbReference type="SUPFAM" id="SSF57667">
    <property type="entry name" value="beta-beta-alpha zinc fingers"/>
    <property type="match status" value="1"/>
</dbReference>
<keyword evidence="2" id="KW-0479">Metal-binding</keyword>
<gene>
    <name evidence="10" type="ORF">CCAE0312_LOCUS7306</name>
</gene>
<evidence type="ECO:0000256" key="3">
    <source>
        <dbReference type="ARBA" id="ARBA00022737"/>
    </source>
</evidence>